<dbReference type="EMBL" id="AP026968">
    <property type="protein sequence ID" value="BDT65161.1"/>
    <property type="molecule type" value="Genomic_DNA"/>
</dbReference>
<evidence type="ECO:0000313" key="3">
    <source>
        <dbReference type="Proteomes" id="UP001378546"/>
    </source>
</evidence>
<keyword evidence="1" id="KW-0472">Membrane</keyword>
<keyword evidence="1" id="KW-0812">Transmembrane</keyword>
<proteinExistence type="predicted"/>
<protein>
    <submittedName>
        <fullName evidence="2">Uncharacterized protein</fullName>
    </submittedName>
</protein>
<evidence type="ECO:0000256" key="1">
    <source>
        <dbReference type="SAM" id="Phobius"/>
    </source>
</evidence>
<evidence type="ECO:0000313" key="2">
    <source>
        <dbReference type="EMBL" id="BDT65161.1"/>
    </source>
</evidence>
<accession>A0ABN6TLN2</accession>
<organism evidence="2 3">
    <name type="scientific">Streptococcus parapneumoniae</name>
    <dbReference type="NCBI Taxonomy" id="2993430"/>
    <lineage>
        <taxon>Bacteria</taxon>
        <taxon>Bacillati</taxon>
        <taxon>Bacillota</taxon>
        <taxon>Bacilli</taxon>
        <taxon>Lactobacillales</taxon>
        <taxon>Streptococcaceae</taxon>
        <taxon>Streptococcus</taxon>
        <taxon>Streptococcus thalassemiae group</taxon>
    </lineage>
</organism>
<keyword evidence="1" id="KW-1133">Transmembrane helix</keyword>
<name>A0ABN6TLN2_9STRE</name>
<dbReference type="RefSeq" id="WP_193218265.1">
    <property type="nucleotide sequence ID" value="NZ_AP026968.1"/>
</dbReference>
<reference evidence="2 3" key="1">
    <citation type="submission" date="2022-11" db="EMBL/GenBank/DDBJ databases">
        <title>Complete genome sequence of alpha-hemolytic streptococci isolated from Japan.</title>
        <authorList>
            <person name="Morita M."/>
            <person name="Chang B."/>
            <person name="Akeda Y."/>
        </authorList>
    </citation>
    <scope>NUCLEOTIDE SEQUENCE [LARGE SCALE GENOMIC DNA]</scope>
    <source>
        <strain evidence="2 3">SP4011</strain>
    </source>
</reference>
<sequence length="51" mass="5660">MQKKDVYLICVTMIICSIIIGLIIGSFILHGLEDIADIINHGLLIINQSIH</sequence>
<dbReference type="Proteomes" id="UP001378546">
    <property type="component" value="Chromosome"/>
</dbReference>
<feature type="transmembrane region" description="Helical" evidence="1">
    <location>
        <begin position="6"/>
        <end position="29"/>
    </location>
</feature>
<gene>
    <name evidence="2" type="ORF">SP4011_15780</name>
</gene>
<keyword evidence="3" id="KW-1185">Reference proteome</keyword>